<evidence type="ECO:0000256" key="7">
    <source>
        <dbReference type="ARBA" id="ARBA00022840"/>
    </source>
</evidence>
<organism evidence="12 13">
    <name type="scientific">Dyella choica</name>
    <dbReference type="NCBI Taxonomy" id="1927959"/>
    <lineage>
        <taxon>Bacteria</taxon>
        <taxon>Pseudomonadati</taxon>
        <taxon>Pseudomonadota</taxon>
        <taxon>Gammaproteobacteria</taxon>
        <taxon>Lysobacterales</taxon>
        <taxon>Rhodanobacteraceae</taxon>
        <taxon>Dyella</taxon>
    </lineage>
</organism>
<dbReference type="Gene3D" id="3.30.450.20">
    <property type="entry name" value="PAS domain"/>
    <property type="match status" value="2"/>
</dbReference>
<feature type="domain" description="PAC" evidence="11">
    <location>
        <begin position="288"/>
        <end position="340"/>
    </location>
</feature>
<reference evidence="12 13" key="1">
    <citation type="submission" date="2018-12" db="EMBL/GenBank/DDBJ databases">
        <title>Dyella dinghuensis sp. nov. DHOA06 and Dyella choica sp. nov. 4M-K27, isolated from forest soil.</title>
        <authorList>
            <person name="Qiu L.-H."/>
            <person name="Gao Z.-H."/>
        </authorList>
    </citation>
    <scope>NUCLEOTIDE SEQUENCE [LARGE SCALE GENOMIC DNA]</scope>
    <source>
        <strain evidence="12 13">4M-K27</strain>
    </source>
</reference>
<evidence type="ECO:0000256" key="2">
    <source>
        <dbReference type="ARBA" id="ARBA00012438"/>
    </source>
</evidence>
<dbReference type="SMART" id="SM00387">
    <property type="entry name" value="HATPase_c"/>
    <property type="match status" value="1"/>
</dbReference>
<feature type="domain" description="PAC" evidence="11">
    <location>
        <begin position="160"/>
        <end position="212"/>
    </location>
</feature>
<gene>
    <name evidence="12" type="ORF">EKH80_21255</name>
</gene>
<dbReference type="InterPro" id="IPR004358">
    <property type="entry name" value="Sig_transdc_His_kin-like_C"/>
</dbReference>
<evidence type="ECO:0000256" key="6">
    <source>
        <dbReference type="ARBA" id="ARBA00022777"/>
    </source>
</evidence>
<evidence type="ECO:0000256" key="4">
    <source>
        <dbReference type="ARBA" id="ARBA00022679"/>
    </source>
</evidence>
<keyword evidence="8" id="KW-0902">Two-component regulatory system</keyword>
<dbReference type="PANTHER" id="PTHR43065">
    <property type="entry name" value="SENSOR HISTIDINE KINASE"/>
    <property type="match status" value="1"/>
</dbReference>
<dbReference type="GO" id="GO:0004673">
    <property type="term" value="F:protein histidine kinase activity"/>
    <property type="evidence" value="ECO:0007669"/>
    <property type="project" value="UniProtKB-EC"/>
</dbReference>
<evidence type="ECO:0000313" key="12">
    <source>
        <dbReference type="EMBL" id="RUL70131.1"/>
    </source>
</evidence>
<dbReference type="Gene3D" id="1.10.287.130">
    <property type="match status" value="1"/>
</dbReference>
<dbReference type="CDD" id="cd00130">
    <property type="entry name" value="PAS"/>
    <property type="match status" value="2"/>
</dbReference>
<dbReference type="InterPro" id="IPR000014">
    <property type="entry name" value="PAS"/>
</dbReference>
<keyword evidence="13" id="KW-1185">Reference proteome</keyword>
<feature type="domain" description="PAS" evidence="10">
    <location>
        <begin position="85"/>
        <end position="142"/>
    </location>
</feature>
<feature type="domain" description="Histidine kinase" evidence="9">
    <location>
        <begin position="360"/>
        <end position="577"/>
    </location>
</feature>
<dbReference type="SMART" id="SM00091">
    <property type="entry name" value="PAS"/>
    <property type="match status" value="2"/>
</dbReference>
<dbReference type="EC" id="2.7.13.3" evidence="2"/>
<dbReference type="GO" id="GO:0005524">
    <property type="term" value="F:ATP binding"/>
    <property type="evidence" value="ECO:0007669"/>
    <property type="project" value="UniProtKB-KW"/>
</dbReference>
<feature type="domain" description="PAS" evidence="10">
    <location>
        <begin position="213"/>
        <end position="286"/>
    </location>
</feature>
<sequence>MRGTCASRGRLHPHRRYPAKRLWARYRPDAHEGRLTQAFHEHDSGLSSTRLKNGRKHARGMFMASTSVHHDPLSELASHGGPLANGSRYELLVQSVVDYAIYLLDPGGWIASWNAGAQRIKGYAADEVIGQHFSMFYTPEDQAAGMPQHNLDIATTEGHFTGEACRVRKDGTRFRALVAMDAIHDEHGRLLGFAKVTRDVTERAQLLADLEESERRFRLFAESTPDYAICMLDEHGHVRHWNGGAERLSGYASEEVMDRPIVRMLLSDERDEGKLHALFEQTLSIGKYEGEHAITRKSGSRFQAQLQLRALKDRGGRLHGLACTVQDLSEKRAMEQALEQTRQQLFQAHKLEALGQLTGGIASDFNGILHSLAGGLEIARLQAARGDTSQLGKRLAEALNLVQRATQLTQHLMAFARRQPLAPVRTDMNEWIHSLSDLLLRTVGAHIRIQFDLAKAMLPIRCDLNQLESALLNLVINSRDAMPDGGKLLVATARVQRDNSSGGEWARLTVKDNGVGMSGEMAGRAFEPFFTTKPLGQGAGLGLSMVHGFVRQSNGTIALHSKVGEGTEVEICLPIAEAAEAIGLGVSEKDRPSPG</sequence>
<dbReference type="InterPro" id="IPR001610">
    <property type="entry name" value="PAC"/>
</dbReference>
<dbReference type="GO" id="GO:0000160">
    <property type="term" value="P:phosphorelay signal transduction system"/>
    <property type="evidence" value="ECO:0007669"/>
    <property type="project" value="UniProtKB-KW"/>
</dbReference>
<name>A0A3S0RX65_9GAMM</name>
<dbReference type="InterPro" id="IPR003594">
    <property type="entry name" value="HATPase_dom"/>
</dbReference>
<dbReference type="PROSITE" id="PS50112">
    <property type="entry name" value="PAS"/>
    <property type="match status" value="2"/>
</dbReference>
<dbReference type="InterPro" id="IPR036890">
    <property type="entry name" value="HATPase_C_sf"/>
</dbReference>
<dbReference type="PANTHER" id="PTHR43065:SF49">
    <property type="entry name" value="HISTIDINE KINASE"/>
    <property type="match status" value="1"/>
</dbReference>
<dbReference type="GO" id="GO:0006355">
    <property type="term" value="P:regulation of DNA-templated transcription"/>
    <property type="evidence" value="ECO:0007669"/>
    <property type="project" value="InterPro"/>
</dbReference>
<dbReference type="Pfam" id="PF02518">
    <property type="entry name" value="HATPase_c"/>
    <property type="match status" value="1"/>
</dbReference>
<dbReference type="PRINTS" id="PR00344">
    <property type="entry name" value="BCTRLSENSOR"/>
</dbReference>
<keyword evidence="3" id="KW-0597">Phosphoprotein</keyword>
<keyword evidence="4" id="KW-0808">Transferase</keyword>
<keyword evidence="5" id="KW-0547">Nucleotide-binding</keyword>
<evidence type="ECO:0000259" key="10">
    <source>
        <dbReference type="PROSITE" id="PS50112"/>
    </source>
</evidence>
<dbReference type="AlphaFoldDB" id="A0A3S0RX65"/>
<evidence type="ECO:0000259" key="9">
    <source>
        <dbReference type="PROSITE" id="PS50109"/>
    </source>
</evidence>
<dbReference type="InterPro" id="IPR000700">
    <property type="entry name" value="PAS-assoc_C"/>
</dbReference>
<dbReference type="NCBIfam" id="TIGR00229">
    <property type="entry name" value="sensory_box"/>
    <property type="match status" value="2"/>
</dbReference>
<keyword evidence="6" id="KW-0418">Kinase</keyword>
<dbReference type="SUPFAM" id="SSF55874">
    <property type="entry name" value="ATPase domain of HSP90 chaperone/DNA topoisomerase II/histidine kinase"/>
    <property type="match status" value="1"/>
</dbReference>
<evidence type="ECO:0000256" key="3">
    <source>
        <dbReference type="ARBA" id="ARBA00022553"/>
    </source>
</evidence>
<dbReference type="SUPFAM" id="SSF55785">
    <property type="entry name" value="PYP-like sensor domain (PAS domain)"/>
    <property type="match status" value="2"/>
</dbReference>
<keyword evidence="7" id="KW-0067">ATP-binding</keyword>
<dbReference type="PROSITE" id="PS50113">
    <property type="entry name" value="PAC"/>
    <property type="match status" value="2"/>
</dbReference>
<dbReference type="EMBL" id="RYYV01000027">
    <property type="protein sequence ID" value="RUL70131.1"/>
    <property type="molecule type" value="Genomic_DNA"/>
</dbReference>
<evidence type="ECO:0000256" key="1">
    <source>
        <dbReference type="ARBA" id="ARBA00000085"/>
    </source>
</evidence>
<proteinExistence type="predicted"/>
<comment type="catalytic activity">
    <reaction evidence="1">
        <text>ATP + protein L-histidine = ADP + protein N-phospho-L-histidine.</text>
        <dbReference type="EC" id="2.7.13.3"/>
    </reaction>
</comment>
<evidence type="ECO:0000256" key="5">
    <source>
        <dbReference type="ARBA" id="ARBA00022741"/>
    </source>
</evidence>
<dbReference type="InterPro" id="IPR035965">
    <property type="entry name" value="PAS-like_dom_sf"/>
</dbReference>
<dbReference type="Pfam" id="PF00989">
    <property type="entry name" value="PAS"/>
    <property type="match status" value="2"/>
</dbReference>
<dbReference type="Gene3D" id="3.30.565.10">
    <property type="entry name" value="Histidine kinase-like ATPase, C-terminal domain"/>
    <property type="match status" value="1"/>
</dbReference>
<dbReference type="SMART" id="SM00086">
    <property type="entry name" value="PAC"/>
    <property type="match status" value="2"/>
</dbReference>
<accession>A0A3S0RX65</accession>
<dbReference type="Proteomes" id="UP000274358">
    <property type="component" value="Unassembled WGS sequence"/>
</dbReference>
<dbReference type="InterPro" id="IPR013767">
    <property type="entry name" value="PAS_fold"/>
</dbReference>
<dbReference type="PROSITE" id="PS50109">
    <property type="entry name" value="HIS_KIN"/>
    <property type="match status" value="1"/>
</dbReference>
<evidence type="ECO:0000313" key="13">
    <source>
        <dbReference type="Proteomes" id="UP000274358"/>
    </source>
</evidence>
<protein>
    <recommendedName>
        <fullName evidence="2">histidine kinase</fullName>
        <ecNumber evidence="2">2.7.13.3</ecNumber>
    </recommendedName>
</protein>
<dbReference type="InterPro" id="IPR005467">
    <property type="entry name" value="His_kinase_dom"/>
</dbReference>
<evidence type="ECO:0000259" key="11">
    <source>
        <dbReference type="PROSITE" id="PS50113"/>
    </source>
</evidence>
<comment type="caution">
    <text evidence="12">The sequence shown here is derived from an EMBL/GenBank/DDBJ whole genome shotgun (WGS) entry which is preliminary data.</text>
</comment>
<evidence type="ECO:0000256" key="8">
    <source>
        <dbReference type="ARBA" id="ARBA00023012"/>
    </source>
</evidence>